<accession>A0A6P1VSE9</accession>
<evidence type="ECO:0000313" key="5">
    <source>
        <dbReference type="EMBL" id="QHV96013.1"/>
    </source>
</evidence>
<evidence type="ECO:0000313" key="6">
    <source>
        <dbReference type="Proteomes" id="UP000464577"/>
    </source>
</evidence>
<dbReference type="InterPro" id="IPR022409">
    <property type="entry name" value="PKD/Chitinase_dom"/>
</dbReference>
<dbReference type="RefSeq" id="WP_162386421.1">
    <property type="nucleotide sequence ID" value="NZ_CP045997.1"/>
</dbReference>
<dbReference type="InterPro" id="IPR017853">
    <property type="entry name" value="GH"/>
</dbReference>
<evidence type="ECO:0000256" key="2">
    <source>
        <dbReference type="ARBA" id="ARBA00023295"/>
    </source>
</evidence>
<name>A0A6P1VSE9_9BACT</name>
<dbReference type="SUPFAM" id="SSF51445">
    <property type="entry name" value="(Trans)glycosidases"/>
    <property type="match status" value="1"/>
</dbReference>
<dbReference type="KEGG" id="senf:GJR95_13775"/>
<dbReference type="NCBIfam" id="TIGR04183">
    <property type="entry name" value="Por_Secre_tail"/>
    <property type="match status" value="1"/>
</dbReference>
<dbReference type="SUPFAM" id="SSF49299">
    <property type="entry name" value="PKD domain"/>
    <property type="match status" value="2"/>
</dbReference>
<feature type="domain" description="PKD/Chitinase" evidence="4">
    <location>
        <begin position="423"/>
        <end position="514"/>
    </location>
</feature>
<keyword evidence="1 5" id="KW-0378">Hydrolase</keyword>
<dbReference type="PANTHER" id="PTHR34142:SF1">
    <property type="entry name" value="GLYCOSIDE HYDROLASE FAMILY 5 DOMAIN-CONTAINING PROTEIN"/>
    <property type="match status" value="1"/>
</dbReference>
<feature type="signal peptide" evidence="3">
    <location>
        <begin position="1"/>
        <end position="20"/>
    </location>
</feature>
<dbReference type="EMBL" id="CP045997">
    <property type="protein sequence ID" value="QHV96013.1"/>
    <property type="molecule type" value="Genomic_DNA"/>
</dbReference>
<feature type="chain" id="PRO_5027003023" evidence="3">
    <location>
        <begin position="21"/>
        <end position="1081"/>
    </location>
</feature>
<dbReference type="SMART" id="SM00089">
    <property type="entry name" value="PKD"/>
    <property type="match status" value="4"/>
</dbReference>
<protein>
    <submittedName>
        <fullName evidence="5">Cellulase family glycosylhydrolase</fullName>
    </submittedName>
</protein>
<evidence type="ECO:0000256" key="3">
    <source>
        <dbReference type="SAM" id="SignalP"/>
    </source>
</evidence>
<dbReference type="InterPro" id="IPR001547">
    <property type="entry name" value="Glyco_hydro_5"/>
</dbReference>
<keyword evidence="3" id="KW-0732">Signal</keyword>
<dbReference type="InterPro" id="IPR035986">
    <property type="entry name" value="PKD_dom_sf"/>
</dbReference>
<feature type="domain" description="PKD/Chitinase" evidence="4">
    <location>
        <begin position="715"/>
        <end position="804"/>
    </location>
</feature>
<evidence type="ECO:0000259" key="4">
    <source>
        <dbReference type="SMART" id="SM00089"/>
    </source>
</evidence>
<dbReference type="InterPro" id="IPR026444">
    <property type="entry name" value="Secre_tail"/>
</dbReference>
<dbReference type="GO" id="GO:0004553">
    <property type="term" value="F:hydrolase activity, hydrolyzing O-glycosyl compounds"/>
    <property type="evidence" value="ECO:0007669"/>
    <property type="project" value="InterPro"/>
</dbReference>
<dbReference type="Gene3D" id="2.60.40.10">
    <property type="entry name" value="Immunoglobulins"/>
    <property type="match status" value="5"/>
</dbReference>
<dbReference type="Proteomes" id="UP000464577">
    <property type="component" value="Chromosome"/>
</dbReference>
<dbReference type="PROSITE" id="PS00659">
    <property type="entry name" value="GLYCOSYL_HYDROL_F5"/>
    <property type="match status" value="1"/>
</dbReference>
<dbReference type="GO" id="GO:0000272">
    <property type="term" value="P:polysaccharide catabolic process"/>
    <property type="evidence" value="ECO:0007669"/>
    <property type="project" value="InterPro"/>
</dbReference>
<dbReference type="InterPro" id="IPR018087">
    <property type="entry name" value="Glyco_hydro_5_CS"/>
</dbReference>
<gene>
    <name evidence="5" type="ORF">GJR95_13775</name>
</gene>
<feature type="domain" description="PKD/Chitinase" evidence="4">
    <location>
        <begin position="810"/>
        <end position="899"/>
    </location>
</feature>
<keyword evidence="6" id="KW-1185">Reference proteome</keyword>
<dbReference type="InterPro" id="IPR013783">
    <property type="entry name" value="Ig-like_fold"/>
</dbReference>
<dbReference type="Pfam" id="PF00150">
    <property type="entry name" value="Cellulase"/>
    <property type="match status" value="1"/>
</dbReference>
<dbReference type="AlphaFoldDB" id="A0A6P1VSE9"/>
<dbReference type="Pfam" id="PF17957">
    <property type="entry name" value="Big_7"/>
    <property type="match status" value="5"/>
</dbReference>
<keyword evidence="2" id="KW-0326">Glycosidase</keyword>
<evidence type="ECO:0000256" key="1">
    <source>
        <dbReference type="ARBA" id="ARBA00022801"/>
    </source>
</evidence>
<feature type="domain" description="PKD/Chitinase" evidence="4">
    <location>
        <begin position="618"/>
        <end position="707"/>
    </location>
</feature>
<dbReference type="PANTHER" id="PTHR34142">
    <property type="entry name" value="ENDO-BETA-1,4-GLUCANASE A"/>
    <property type="match status" value="1"/>
</dbReference>
<reference evidence="5 6" key="1">
    <citation type="submission" date="2019-11" db="EMBL/GenBank/DDBJ databases">
        <title>Spirosoma endbachense sp. nov., isolated from a natural salt meadow.</title>
        <authorList>
            <person name="Rojas J."/>
            <person name="Ambika Manirajan B."/>
            <person name="Ratering S."/>
            <person name="Suarez C."/>
            <person name="Geissler-Plaum R."/>
            <person name="Schnell S."/>
        </authorList>
    </citation>
    <scope>NUCLEOTIDE SEQUENCE [LARGE SCALE GENOMIC DNA]</scope>
    <source>
        <strain evidence="5 6">I-24</strain>
    </source>
</reference>
<organism evidence="5 6">
    <name type="scientific">Spirosoma endbachense</name>
    <dbReference type="NCBI Taxonomy" id="2666025"/>
    <lineage>
        <taxon>Bacteria</taxon>
        <taxon>Pseudomonadati</taxon>
        <taxon>Bacteroidota</taxon>
        <taxon>Cytophagia</taxon>
        <taxon>Cytophagales</taxon>
        <taxon>Cytophagaceae</taxon>
        <taxon>Spirosoma</taxon>
    </lineage>
</organism>
<sequence>MKIYTALFLGLFFSNLLTLAQSPAPLATNGRLKVVNRQLTNEAGKAIQLRGMSTHGLHWFGQCYTQASVQALAGSWGADVLRAAMYVDEGGYLNDKVGIRTKVNQIVDWSEQNGMYCVIDWHILNPGDPNVHTADAKEFFQLMAQRNAGKKNVIYEICNEPNGVSWGQIKSYAEQIIPVIRQYDPEAIILVGTPNWCQRPQDVLSDPLTGANGYNIMYTFHFYAASHFFQSDIQSVVNSLPLFCSEWGTSTYSGGGSLDFNNAQAWLNLMAGQNSAGQKISWCNWTFSQASESSAALNANACDNQQWNNTSPSGTWVKDHILSPVDDFGPATPSVSLTSPANNTTITIGRSVTLTAAVSNTTATTVEFYEGTTKLGEDATTPYSWIIPTIQAGSYSFTAKAVLPSGGSLTSSAVQVTAAPAPNQLPTVSLTSPANNAAFPIPATITIAATAADTDGSISKVEFYNGSTKLGEDTSIPYAFTWTDIASGTYTLTARATDNQEAVTTSGAITVFVYNQGDPDPTADLIGPNCVFQNAVQLFGVNSSKLPNATSFSWWCTGSTKSITVSQPGKASIDFGPGFTGGQVCVGINYSVAPWYSQYCKSVTICPGTPPTTNQAPVVTLTTPANNATFTAPATIALTASASDQDGSVAKVEFYNGTFKLGESTSSPYQFNWTGVGAGSYSLTAKATDNAGATTTSGVATIQVSNPVPTNQAPSVALTSPANNAIFTSPATIGLTASASDLDGNIVKVEFYNGTSKLGEATTSPYQFSWAGVNAGSYTLMAKATDNLGATTTSSTITISVVAPPNQAPSVTLSSPANSATFTAPATVVLSANASDQDGSVTKVEYFNGSTKLGESAGTPYQVSWSNVSAGTYMLTAKATDNLGATTSSAIVTIQVNNPVSTTANTDADLIGPDCVRVNEVKSYEVNARNLPNATQFSWWCTGSTQSITPTQAGKATYNFGPWFTGGQVCVGINYSASPWYKSFCKTITVCPANARVGADEVADNLVFPNPTNNRFTFIAERNIQSMRVTDQTGRERFQLGAARSGETVTFGEQLSAGIYLLHIRYENQTPRVIKLLKVGN</sequence>
<dbReference type="Gene3D" id="3.20.20.80">
    <property type="entry name" value="Glycosidases"/>
    <property type="match status" value="1"/>
</dbReference>
<proteinExistence type="predicted"/>